<evidence type="ECO:0000313" key="1">
    <source>
        <dbReference type="EMBL" id="KAG2086085.1"/>
    </source>
</evidence>
<reference evidence="1" key="1">
    <citation type="journal article" date="2020" name="New Phytol.">
        <title>Comparative genomics reveals dynamic genome evolution in host specialist ectomycorrhizal fungi.</title>
        <authorList>
            <person name="Lofgren L.A."/>
            <person name="Nguyen N.H."/>
            <person name="Vilgalys R."/>
            <person name="Ruytinx J."/>
            <person name="Liao H.L."/>
            <person name="Branco S."/>
            <person name="Kuo A."/>
            <person name="LaButti K."/>
            <person name="Lipzen A."/>
            <person name="Andreopoulos W."/>
            <person name="Pangilinan J."/>
            <person name="Riley R."/>
            <person name="Hundley H."/>
            <person name="Na H."/>
            <person name="Barry K."/>
            <person name="Grigoriev I.V."/>
            <person name="Stajich J.E."/>
            <person name="Kennedy P.G."/>
        </authorList>
    </citation>
    <scope>NUCLEOTIDE SEQUENCE</scope>
    <source>
        <strain evidence="1">FC423</strain>
    </source>
</reference>
<keyword evidence="2" id="KW-1185">Reference proteome</keyword>
<dbReference type="OrthoDB" id="10354933at2759"/>
<accession>A0A9P7JLT5</accession>
<sequence length="149" mass="17297">MSQAPPCRTVPGLLFFTPTALSAAGRFSPSYIPSSILLISAVNFSTKLIHMMVVQYSVTDHRRPTSIFYSPNHLLTPLLYLPSSLSRYGHRMTKGNLRLRSRTFLFHHSLFGRNKYHFIFWNVQPYPAHQRTFPTYARRSPPSFMYRDN</sequence>
<evidence type="ECO:0000313" key="2">
    <source>
        <dbReference type="Proteomes" id="UP000823399"/>
    </source>
</evidence>
<dbReference type="EMBL" id="JABBWM010000153">
    <property type="protein sequence ID" value="KAG2086085.1"/>
    <property type="molecule type" value="Genomic_DNA"/>
</dbReference>
<proteinExistence type="predicted"/>
<dbReference type="RefSeq" id="XP_041284833.1">
    <property type="nucleotide sequence ID" value="XM_041443773.1"/>
</dbReference>
<protein>
    <submittedName>
        <fullName evidence="1">Uncharacterized protein</fullName>
    </submittedName>
</protein>
<gene>
    <name evidence="1" type="ORF">F5147DRAFT_82674</name>
</gene>
<name>A0A9P7JLT5_9AGAM</name>
<dbReference type="GeneID" id="64706032"/>
<comment type="caution">
    <text evidence="1">The sequence shown here is derived from an EMBL/GenBank/DDBJ whole genome shotgun (WGS) entry which is preliminary data.</text>
</comment>
<organism evidence="1 2">
    <name type="scientific">Suillus discolor</name>
    <dbReference type="NCBI Taxonomy" id="1912936"/>
    <lineage>
        <taxon>Eukaryota</taxon>
        <taxon>Fungi</taxon>
        <taxon>Dikarya</taxon>
        <taxon>Basidiomycota</taxon>
        <taxon>Agaricomycotina</taxon>
        <taxon>Agaricomycetes</taxon>
        <taxon>Agaricomycetidae</taxon>
        <taxon>Boletales</taxon>
        <taxon>Suillineae</taxon>
        <taxon>Suillaceae</taxon>
        <taxon>Suillus</taxon>
    </lineage>
</organism>
<dbReference type="Proteomes" id="UP000823399">
    <property type="component" value="Unassembled WGS sequence"/>
</dbReference>
<dbReference type="AlphaFoldDB" id="A0A9P7JLT5"/>